<keyword evidence="3" id="KW-1185">Reference proteome</keyword>
<evidence type="ECO:0000313" key="2">
    <source>
        <dbReference type="EMBL" id="KAF2239210.1"/>
    </source>
</evidence>
<organism evidence="2 3">
    <name type="scientific">Viridothelium virens</name>
    <name type="common">Speckled blister lichen</name>
    <name type="synonym">Trypethelium virens</name>
    <dbReference type="NCBI Taxonomy" id="1048519"/>
    <lineage>
        <taxon>Eukaryota</taxon>
        <taxon>Fungi</taxon>
        <taxon>Dikarya</taxon>
        <taxon>Ascomycota</taxon>
        <taxon>Pezizomycotina</taxon>
        <taxon>Dothideomycetes</taxon>
        <taxon>Dothideomycetes incertae sedis</taxon>
        <taxon>Trypetheliales</taxon>
        <taxon>Trypetheliaceae</taxon>
        <taxon>Viridothelium</taxon>
    </lineage>
</organism>
<gene>
    <name evidence="2" type="ORF">EV356DRAFT_528487</name>
</gene>
<sequence length="106" mass="11466">MLRAPVWPLDVAFSPTTRAMASKDNTDSQGEDTDLAKAFQEIAQGERQASAIENNLTSLEKKLDELLARANEDQKNIQSLANNSKVGSQGDSANTKEATSKDVAEK</sequence>
<dbReference type="EMBL" id="ML991773">
    <property type="protein sequence ID" value="KAF2239210.1"/>
    <property type="molecule type" value="Genomic_DNA"/>
</dbReference>
<proteinExistence type="predicted"/>
<accession>A0A6A6HP06</accession>
<reference evidence="2" key="1">
    <citation type="journal article" date="2020" name="Stud. Mycol.">
        <title>101 Dothideomycetes genomes: a test case for predicting lifestyles and emergence of pathogens.</title>
        <authorList>
            <person name="Haridas S."/>
            <person name="Albert R."/>
            <person name="Binder M."/>
            <person name="Bloem J."/>
            <person name="Labutti K."/>
            <person name="Salamov A."/>
            <person name="Andreopoulos B."/>
            <person name="Baker S."/>
            <person name="Barry K."/>
            <person name="Bills G."/>
            <person name="Bluhm B."/>
            <person name="Cannon C."/>
            <person name="Castanera R."/>
            <person name="Culley D."/>
            <person name="Daum C."/>
            <person name="Ezra D."/>
            <person name="Gonzalez J."/>
            <person name="Henrissat B."/>
            <person name="Kuo A."/>
            <person name="Liang C."/>
            <person name="Lipzen A."/>
            <person name="Lutzoni F."/>
            <person name="Magnuson J."/>
            <person name="Mondo S."/>
            <person name="Nolan M."/>
            <person name="Ohm R."/>
            <person name="Pangilinan J."/>
            <person name="Park H.-J."/>
            <person name="Ramirez L."/>
            <person name="Alfaro M."/>
            <person name="Sun H."/>
            <person name="Tritt A."/>
            <person name="Yoshinaga Y."/>
            <person name="Zwiers L.-H."/>
            <person name="Turgeon B."/>
            <person name="Goodwin S."/>
            <person name="Spatafora J."/>
            <person name="Crous P."/>
            <person name="Grigoriev I."/>
        </authorList>
    </citation>
    <scope>NUCLEOTIDE SEQUENCE</scope>
    <source>
        <strain evidence="2">Tuck. ex Michener</strain>
    </source>
</reference>
<dbReference type="AlphaFoldDB" id="A0A6A6HP06"/>
<feature type="region of interest" description="Disordered" evidence="1">
    <location>
        <begin position="74"/>
        <end position="106"/>
    </location>
</feature>
<name>A0A6A6HP06_VIRVR</name>
<dbReference type="Proteomes" id="UP000800092">
    <property type="component" value="Unassembled WGS sequence"/>
</dbReference>
<dbReference type="OrthoDB" id="5398685at2759"/>
<protein>
    <submittedName>
        <fullName evidence="2">Uncharacterized protein</fullName>
    </submittedName>
</protein>
<evidence type="ECO:0000256" key="1">
    <source>
        <dbReference type="SAM" id="MobiDB-lite"/>
    </source>
</evidence>
<evidence type="ECO:0000313" key="3">
    <source>
        <dbReference type="Proteomes" id="UP000800092"/>
    </source>
</evidence>
<feature type="compositionally biased region" description="Polar residues" evidence="1">
    <location>
        <begin position="76"/>
        <end position="97"/>
    </location>
</feature>